<evidence type="ECO:0000313" key="4">
    <source>
        <dbReference type="Proteomes" id="UP001497623"/>
    </source>
</evidence>
<feature type="non-terminal residue" evidence="3">
    <location>
        <position position="1"/>
    </location>
</feature>
<dbReference type="InterPro" id="IPR001611">
    <property type="entry name" value="Leu-rich_rpt"/>
</dbReference>
<dbReference type="PANTHER" id="PTHR24366">
    <property type="entry name" value="IG(IMMUNOGLOBULIN) AND LRR(LEUCINE RICH REPEAT) DOMAINS"/>
    <property type="match status" value="1"/>
</dbReference>
<comment type="caution">
    <text evidence="3">The sequence shown here is derived from an EMBL/GenBank/DDBJ whole genome shotgun (WGS) entry which is preliminary data.</text>
</comment>
<gene>
    <name evidence="3" type="ORF">MNOR_LOCUS5300</name>
</gene>
<evidence type="ECO:0000256" key="2">
    <source>
        <dbReference type="ARBA" id="ARBA00022737"/>
    </source>
</evidence>
<evidence type="ECO:0000313" key="3">
    <source>
        <dbReference type="EMBL" id="CAL4066053.1"/>
    </source>
</evidence>
<reference evidence="3 4" key="1">
    <citation type="submission" date="2024-05" db="EMBL/GenBank/DDBJ databases">
        <authorList>
            <person name="Wallberg A."/>
        </authorList>
    </citation>
    <scope>NUCLEOTIDE SEQUENCE [LARGE SCALE GENOMIC DNA]</scope>
</reference>
<dbReference type="Gene3D" id="3.80.10.10">
    <property type="entry name" value="Ribonuclease Inhibitor"/>
    <property type="match status" value="1"/>
</dbReference>
<keyword evidence="1" id="KW-0433">Leucine-rich repeat</keyword>
<dbReference type="InterPro" id="IPR032675">
    <property type="entry name" value="LRR_dom_sf"/>
</dbReference>
<dbReference type="Proteomes" id="UP001497623">
    <property type="component" value="Unassembled WGS sequence"/>
</dbReference>
<protein>
    <submittedName>
        <fullName evidence="3">Uncharacterized protein</fullName>
    </submittedName>
</protein>
<dbReference type="Pfam" id="PF13855">
    <property type="entry name" value="LRR_8"/>
    <property type="match status" value="1"/>
</dbReference>
<keyword evidence="2" id="KW-0677">Repeat</keyword>
<dbReference type="EMBL" id="CAXKWB010002033">
    <property type="protein sequence ID" value="CAL4066053.1"/>
    <property type="molecule type" value="Genomic_DNA"/>
</dbReference>
<accession>A0AAV2PVR8</accession>
<keyword evidence="4" id="KW-1185">Reference proteome</keyword>
<dbReference type="SUPFAM" id="SSF52058">
    <property type="entry name" value="L domain-like"/>
    <property type="match status" value="1"/>
</dbReference>
<evidence type="ECO:0000256" key="1">
    <source>
        <dbReference type="ARBA" id="ARBA00022614"/>
    </source>
</evidence>
<dbReference type="PANTHER" id="PTHR24366:SF96">
    <property type="entry name" value="LEUCINE RICH REPEAT CONTAINING 53"/>
    <property type="match status" value="1"/>
</dbReference>
<sequence length="169" mass="18558">FDMGRNSLSVIPADAFNGLTALDYLDISNNYAKIFGAFQDLPNLQIINLGYNDLTAVPAHFIKTGSSDLTYIYMWGNNITSVEPGAFDMVDSLYITMEDNSLSTLGEATWRPYLEEGGKIFADGNPLNCGCDIAWLFGEDQLLEGVSDTTTCNDGVHLHDLDPSIFYSC</sequence>
<name>A0AAV2PVR8_MEGNR</name>
<dbReference type="AlphaFoldDB" id="A0AAV2PVR8"/>
<organism evidence="3 4">
    <name type="scientific">Meganyctiphanes norvegica</name>
    <name type="common">Northern krill</name>
    <name type="synonym">Thysanopoda norvegica</name>
    <dbReference type="NCBI Taxonomy" id="48144"/>
    <lineage>
        <taxon>Eukaryota</taxon>
        <taxon>Metazoa</taxon>
        <taxon>Ecdysozoa</taxon>
        <taxon>Arthropoda</taxon>
        <taxon>Crustacea</taxon>
        <taxon>Multicrustacea</taxon>
        <taxon>Malacostraca</taxon>
        <taxon>Eumalacostraca</taxon>
        <taxon>Eucarida</taxon>
        <taxon>Euphausiacea</taxon>
        <taxon>Euphausiidae</taxon>
        <taxon>Meganyctiphanes</taxon>
    </lineage>
</organism>
<proteinExistence type="predicted"/>